<keyword evidence="3" id="KW-0446">Lipid-binding</keyword>
<dbReference type="Pfam" id="PF05719">
    <property type="entry name" value="GPP34"/>
    <property type="match status" value="1"/>
</dbReference>
<dbReference type="Proteomes" id="UP000749040">
    <property type="component" value="Unassembled WGS sequence"/>
</dbReference>
<proteinExistence type="predicted"/>
<name>A0ABS2TMK1_9ACTN</name>
<protein>
    <submittedName>
        <fullName evidence="5">GPP34 family phosphoprotein</fullName>
    </submittedName>
</protein>
<evidence type="ECO:0000256" key="2">
    <source>
        <dbReference type="ARBA" id="ARBA00023034"/>
    </source>
</evidence>
<dbReference type="Gene3D" id="1.10.3630.10">
    <property type="entry name" value="yeast vps74-n-term truncation variant domain like"/>
    <property type="match status" value="1"/>
</dbReference>
<gene>
    <name evidence="5" type="ORF">ITX44_08490</name>
</gene>
<comment type="caution">
    <text evidence="5">The sequence shown here is derived from an EMBL/GenBank/DDBJ whole genome shotgun (WGS) entry which is preliminary data.</text>
</comment>
<dbReference type="InterPro" id="IPR008628">
    <property type="entry name" value="GPP34-like"/>
</dbReference>
<keyword evidence="2" id="KW-0333">Golgi apparatus</keyword>
<organism evidence="5 6">
    <name type="scientific">Actinacidiphila acididurans</name>
    <dbReference type="NCBI Taxonomy" id="2784346"/>
    <lineage>
        <taxon>Bacteria</taxon>
        <taxon>Bacillati</taxon>
        <taxon>Actinomycetota</taxon>
        <taxon>Actinomycetes</taxon>
        <taxon>Kitasatosporales</taxon>
        <taxon>Streptomycetaceae</taxon>
        <taxon>Actinacidiphila</taxon>
    </lineage>
</organism>
<sequence length="201" mass="21951">MTTARDLMITALEPYGGPVERGDLSLALAGAETIDLLGAGVIELDGQRIVPLAVGPAGDRLLTEAAGQVRRGRPYENVTDWLWRRGRGLADVYLADLETEGQVVREERRRWVLFRSSEPVLADSSDRRRAASRWEADEPVLAALGSALGATGVEDAPDVTDPPSNAVLDALTEALGELAEERKRRARKLEDATIDNYRRGY</sequence>
<comment type="subcellular location">
    <subcellularLocation>
        <location evidence="1">Golgi apparatus membrane</location>
        <topology evidence="1">Peripheral membrane protein</topology>
        <orientation evidence="1">Cytoplasmic side</orientation>
    </subcellularLocation>
</comment>
<reference evidence="5 6" key="1">
    <citation type="submission" date="2021-01" db="EMBL/GenBank/DDBJ databases">
        <title>Streptomyces acididurans sp. nov., isolated from a peat swamp forest soil.</title>
        <authorList>
            <person name="Chantavorakit T."/>
            <person name="Duangmal K."/>
        </authorList>
    </citation>
    <scope>NUCLEOTIDE SEQUENCE [LARGE SCALE GENOMIC DNA]</scope>
    <source>
        <strain evidence="5 6">KK5PA1</strain>
    </source>
</reference>
<evidence type="ECO:0000256" key="3">
    <source>
        <dbReference type="ARBA" id="ARBA00023121"/>
    </source>
</evidence>
<dbReference type="RefSeq" id="WP_205356457.1">
    <property type="nucleotide sequence ID" value="NZ_JADKYB010000004.1"/>
</dbReference>
<dbReference type="EMBL" id="JADKYB010000004">
    <property type="protein sequence ID" value="MBM9504573.1"/>
    <property type="molecule type" value="Genomic_DNA"/>
</dbReference>
<evidence type="ECO:0000256" key="4">
    <source>
        <dbReference type="ARBA" id="ARBA00023136"/>
    </source>
</evidence>
<evidence type="ECO:0000256" key="1">
    <source>
        <dbReference type="ARBA" id="ARBA00004255"/>
    </source>
</evidence>
<keyword evidence="6" id="KW-1185">Reference proteome</keyword>
<dbReference type="InterPro" id="IPR038261">
    <property type="entry name" value="GPP34-like_sf"/>
</dbReference>
<accession>A0ABS2TMK1</accession>
<keyword evidence="4" id="KW-0472">Membrane</keyword>
<evidence type="ECO:0000313" key="5">
    <source>
        <dbReference type="EMBL" id="MBM9504573.1"/>
    </source>
</evidence>
<evidence type="ECO:0000313" key="6">
    <source>
        <dbReference type="Proteomes" id="UP000749040"/>
    </source>
</evidence>